<organism evidence="3 4">
    <name type="scientific">Tsukamurella strandjordii</name>
    <dbReference type="NCBI Taxonomy" id="147577"/>
    <lineage>
        <taxon>Bacteria</taxon>
        <taxon>Bacillati</taxon>
        <taxon>Actinomycetota</taxon>
        <taxon>Actinomycetes</taxon>
        <taxon>Mycobacteriales</taxon>
        <taxon>Tsukamurellaceae</taxon>
        <taxon>Tsukamurella</taxon>
    </lineage>
</organism>
<keyword evidence="4" id="KW-1185">Reference proteome</keyword>
<protein>
    <submittedName>
        <fullName evidence="3">DJ-1/PfpI family protein</fullName>
        <ecNumber evidence="3">4.2.1.-</ecNumber>
    </submittedName>
</protein>
<dbReference type="InterPro" id="IPR029062">
    <property type="entry name" value="Class_I_gatase-like"/>
</dbReference>
<dbReference type="InterPro" id="IPR002818">
    <property type="entry name" value="DJ-1/PfpI"/>
</dbReference>
<dbReference type="CDD" id="cd03139">
    <property type="entry name" value="GATase1_PfpI_2"/>
    <property type="match status" value="1"/>
</dbReference>
<dbReference type="SUPFAM" id="SSF52317">
    <property type="entry name" value="Class I glutamine amidotransferase-like"/>
    <property type="match status" value="1"/>
</dbReference>
<dbReference type="EC" id="4.2.1.-" evidence="3"/>
<keyword evidence="1" id="KW-0732">Signal</keyword>
<proteinExistence type="predicted"/>
<dbReference type="RefSeq" id="WP_305110009.1">
    <property type="nucleotide sequence ID" value="NZ_JAUTIX010000001.1"/>
</dbReference>
<dbReference type="InterPro" id="IPR006311">
    <property type="entry name" value="TAT_signal"/>
</dbReference>
<accession>A0AA90N6K4</accession>
<dbReference type="InterPro" id="IPR052158">
    <property type="entry name" value="INH-QAR"/>
</dbReference>
<evidence type="ECO:0000313" key="4">
    <source>
        <dbReference type="Proteomes" id="UP001178281"/>
    </source>
</evidence>
<evidence type="ECO:0000256" key="1">
    <source>
        <dbReference type="SAM" id="SignalP"/>
    </source>
</evidence>
<evidence type="ECO:0000259" key="2">
    <source>
        <dbReference type="Pfam" id="PF01965"/>
    </source>
</evidence>
<dbReference type="GO" id="GO:0016829">
    <property type="term" value="F:lyase activity"/>
    <property type="evidence" value="ECO:0007669"/>
    <property type="project" value="UniProtKB-KW"/>
</dbReference>
<name>A0AA90N6K4_9ACTN</name>
<reference evidence="3" key="1">
    <citation type="submission" date="2023-08" db="EMBL/GenBank/DDBJ databases">
        <title>The draft genome of Tsukamurella strandjordii strain 050030.</title>
        <authorList>
            <person name="Zhao F."/>
            <person name="Feng Y."/>
            <person name="Zong Z."/>
        </authorList>
    </citation>
    <scope>NUCLEOTIDE SEQUENCE</scope>
    <source>
        <strain evidence="3">050030</strain>
    </source>
</reference>
<feature type="signal peptide" evidence="1">
    <location>
        <begin position="1"/>
        <end position="29"/>
    </location>
</feature>
<dbReference type="GO" id="GO:0006355">
    <property type="term" value="P:regulation of DNA-templated transcription"/>
    <property type="evidence" value="ECO:0007669"/>
    <property type="project" value="TreeGrafter"/>
</dbReference>
<dbReference type="AlphaFoldDB" id="A0AA90N6K4"/>
<dbReference type="Gene3D" id="3.40.50.880">
    <property type="match status" value="1"/>
</dbReference>
<dbReference type="Pfam" id="PF01965">
    <property type="entry name" value="DJ-1_PfpI"/>
    <property type="match status" value="1"/>
</dbReference>
<feature type="domain" description="DJ-1/PfpI" evidence="2">
    <location>
        <begin position="57"/>
        <end position="214"/>
    </location>
</feature>
<dbReference type="Proteomes" id="UP001178281">
    <property type="component" value="Unassembled WGS sequence"/>
</dbReference>
<keyword evidence="3" id="KW-0456">Lyase</keyword>
<evidence type="ECO:0000313" key="3">
    <source>
        <dbReference type="EMBL" id="MDP0396481.1"/>
    </source>
</evidence>
<dbReference type="PROSITE" id="PS51318">
    <property type="entry name" value="TAT"/>
    <property type="match status" value="1"/>
</dbReference>
<gene>
    <name evidence="3" type="ORF">Q7X28_00945</name>
</gene>
<comment type="caution">
    <text evidence="3">The sequence shown here is derived from an EMBL/GenBank/DDBJ whole genome shotgun (WGS) entry which is preliminary data.</text>
</comment>
<dbReference type="EMBL" id="JAUTIX010000001">
    <property type="protein sequence ID" value="MDP0396481.1"/>
    <property type="molecule type" value="Genomic_DNA"/>
</dbReference>
<sequence length="267" mass="27698">MTVSRRAVIAGAGVSAAAAAAAVAGGASAAPNDQGQKGIEEHGSAPAPFEAGRAVVVSILLYDGMTALDAVGPYELLNYVPGVTMQFVSEDGAPVRMDSGLLRLPATHSFATAKPADVLLVPGGPSADDTGRRTVLRDWVSRTSGRATWTVSVCTGALILAHAGLLAGRPATTHWIAMDLLGSLGAKPRPEARIVRSDQFVSAAGVSAGLDCTLWLISRIRDRATAEAAQLSIEYDPQPPFRSGHYSTASETTRKTARTLLKGALKR</sequence>
<feature type="chain" id="PRO_5041703190" evidence="1">
    <location>
        <begin position="30"/>
        <end position="267"/>
    </location>
</feature>
<dbReference type="PANTHER" id="PTHR43130:SF2">
    <property type="entry name" value="DJ-1_PFPI DOMAIN-CONTAINING PROTEIN"/>
    <property type="match status" value="1"/>
</dbReference>
<dbReference type="PANTHER" id="PTHR43130">
    <property type="entry name" value="ARAC-FAMILY TRANSCRIPTIONAL REGULATOR"/>
    <property type="match status" value="1"/>
</dbReference>